<keyword evidence="1" id="KW-0677">Repeat</keyword>
<dbReference type="OrthoDB" id="1884766at2759"/>
<protein>
    <recommendedName>
        <fullName evidence="2">DC1 domain-containing protein</fullName>
    </recommendedName>
</protein>
<feature type="domain" description="DC1" evidence="2">
    <location>
        <begin position="74"/>
        <end position="125"/>
    </location>
</feature>
<dbReference type="InterPro" id="IPR004146">
    <property type="entry name" value="DC1"/>
</dbReference>
<organism evidence="3 4">
    <name type="scientific">Hibiscus trionum</name>
    <name type="common">Flower of an hour</name>
    <dbReference type="NCBI Taxonomy" id="183268"/>
    <lineage>
        <taxon>Eukaryota</taxon>
        <taxon>Viridiplantae</taxon>
        <taxon>Streptophyta</taxon>
        <taxon>Embryophyta</taxon>
        <taxon>Tracheophyta</taxon>
        <taxon>Spermatophyta</taxon>
        <taxon>Magnoliopsida</taxon>
        <taxon>eudicotyledons</taxon>
        <taxon>Gunneridae</taxon>
        <taxon>Pentapetalae</taxon>
        <taxon>rosids</taxon>
        <taxon>malvids</taxon>
        <taxon>Malvales</taxon>
        <taxon>Malvaceae</taxon>
        <taxon>Malvoideae</taxon>
        <taxon>Hibiscus</taxon>
    </lineage>
</organism>
<comment type="caution">
    <text evidence="3">The sequence shown here is derived from an EMBL/GenBank/DDBJ whole genome shotgun (WGS) entry which is preliminary data.</text>
</comment>
<proteinExistence type="predicted"/>
<keyword evidence="4" id="KW-1185">Reference proteome</keyword>
<evidence type="ECO:0000313" key="4">
    <source>
        <dbReference type="Proteomes" id="UP001165190"/>
    </source>
</evidence>
<evidence type="ECO:0000259" key="2">
    <source>
        <dbReference type="Pfam" id="PF03107"/>
    </source>
</evidence>
<evidence type="ECO:0000256" key="1">
    <source>
        <dbReference type="ARBA" id="ARBA00022737"/>
    </source>
</evidence>
<dbReference type="AlphaFoldDB" id="A0A9W7JJS4"/>
<feature type="domain" description="DC1" evidence="2">
    <location>
        <begin position="17"/>
        <end position="64"/>
    </location>
</feature>
<dbReference type="Pfam" id="PF03107">
    <property type="entry name" value="C1_2"/>
    <property type="match status" value="3"/>
</dbReference>
<dbReference type="PANTHER" id="PTHR46288:SF27">
    <property type="entry name" value="CYSTEINE_HISTIDINE-RICH C1 DOMAIN FAMILY PROTEIN"/>
    <property type="match status" value="1"/>
</dbReference>
<sequence length="195" mass="22536">MHKHYTYFPLRPCVNHFSHNHPLRPIDRIREDDELICSGCGLHVVGSTFICAKSDCDFLLHRSCFELNSLLQHQSHPHRALQLLPTPPRDNHGARLFVCDACDDYGTGFDYCCSACEFDLHVGCARLPKTIMHVDHQHLLTLYYSFSCINRDIVSFVCDVCGQHVENKLWVYYCDECDFGIHIRCMIPDCTNRLC</sequence>
<gene>
    <name evidence="3" type="ORF">HRI_004968100</name>
</gene>
<name>A0A9W7JJS4_HIBTR</name>
<dbReference type="SUPFAM" id="SSF57889">
    <property type="entry name" value="Cysteine-rich domain"/>
    <property type="match status" value="2"/>
</dbReference>
<dbReference type="Proteomes" id="UP001165190">
    <property type="component" value="Unassembled WGS sequence"/>
</dbReference>
<dbReference type="InterPro" id="IPR046349">
    <property type="entry name" value="C1-like_sf"/>
</dbReference>
<accession>A0A9W7JJS4</accession>
<dbReference type="EMBL" id="BSYR01000065">
    <property type="protein sequence ID" value="GMJ12989.1"/>
    <property type="molecule type" value="Genomic_DNA"/>
</dbReference>
<reference evidence="3" key="1">
    <citation type="submission" date="2023-05" db="EMBL/GenBank/DDBJ databases">
        <title>Genome and transcriptome analyses reveal genes involved in the formation of fine ridges on petal epidermal cells in Hibiscus trionum.</title>
        <authorList>
            <person name="Koshimizu S."/>
            <person name="Masuda S."/>
            <person name="Ishii T."/>
            <person name="Shirasu K."/>
            <person name="Hoshino A."/>
            <person name="Arita M."/>
        </authorList>
    </citation>
    <scope>NUCLEOTIDE SEQUENCE</scope>
    <source>
        <strain evidence="3">Hamamatsu line</strain>
    </source>
</reference>
<dbReference type="PANTHER" id="PTHR46288">
    <property type="entry name" value="PHORBOL-ESTER/DAG-TYPE DOMAIN-CONTAINING PROTEIN"/>
    <property type="match status" value="1"/>
</dbReference>
<feature type="domain" description="DC1" evidence="2">
    <location>
        <begin position="136"/>
        <end position="186"/>
    </location>
</feature>
<evidence type="ECO:0000313" key="3">
    <source>
        <dbReference type="EMBL" id="GMJ12989.1"/>
    </source>
</evidence>